<dbReference type="InterPro" id="IPR019734">
    <property type="entry name" value="TPR_rpt"/>
</dbReference>
<evidence type="ECO:0000313" key="5">
    <source>
        <dbReference type="Proteomes" id="UP001626537"/>
    </source>
</evidence>
<evidence type="ECO:0000256" key="2">
    <source>
        <dbReference type="PROSITE-ProRule" id="PRU00339"/>
    </source>
</evidence>
<dbReference type="Pfam" id="PF13469">
    <property type="entry name" value="Sulfotransfer_3"/>
    <property type="match status" value="1"/>
</dbReference>
<dbReference type="Pfam" id="PF13432">
    <property type="entry name" value="TPR_16"/>
    <property type="match status" value="1"/>
</dbReference>
<dbReference type="EMBL" id="CP136864">
    <property type="protein sequence ID" value="WOJ92614.1"/>
    <property type="molecule type" value="Genomic_DNA"/>
</dbReference>
<dbReference type="Pfam" id="PF13181">
    <property type="entry name" value="TPR_8"/>
    <property type="match status" value="1"/>
</dbReference>
<dbReference type="PANTHER" id="PTHR12788">
    <property type="entry name" value="PROTEIN-TYROSINE SULFOTRANSFERASE 2"/>
    <property type="match status" value="1"/>
</dbReference>
<dbReference type="SUPFAM" id="SSF52540">
    <property type="entry name" value="P-loop containing nucleoside triphosphate hydrolases"/>
    <property type="match status" value="1"/>
</dbReference>
<dbReference type="InterPro" id="IPR026634">
    <property type="entry name" value="TPST-like"/>
</dbReference>
<sequence>MSESERPASSPGATSPGATEAPVSIQAQELMRKGKISDALKLLQTQLQRDPEHSDALYFAAVCARMSRSFASAQEYLHKLLAMEPGNGRALQEQAHLYRDTGDATAAIDAYGEALRANPALVASYRQRLALLRSTGREPEARITAAQLHRVEELPKPLLAVTDLLAQGRILKAEQLCRQFLMQSPQHTEGMRLLAEIGSRLGALEEANFLLESACELKPGDIALRIDLIRVLSKRQRFEESLKQADLLLQSAPENLQFQSLRAIELLQLGHYDEAIEGFDRILEKLPGDAITLTSKGHALKTLGSGTKAIVSYEAACMAPQGGGEAWYALANLKTYSFSDAQIETMGAQLAGNPQLLDRIYLAFALGKAFEDRKEYERSFEHYAAANSLKKAQLNYRSESFEREVDAQCATVSSELVRAQTGLGFEAADPIFIVGMPRAGSTLLEQILATHSQVDGTRELPNILSLAQRLRRQRNKDGDGVGYPDILADLSAESLQQLGKDFIQETRVHRGDAPFFIDKMPNNFRHIGLIKLILPEAKIIDARREAMACCFSNFKQLFAEGQEFSYELSDLGHYYRQYERLMDHWNSVLPGSIHRLQHEALLEDFEGELRRLLDFLGLPFEERCLRFYENDRPVRTPSSEQVRQPLFRDSVEQWQNYAPWLSPLQRALDYQAQ</sequence>
<accession>A0ABZ0I1V6</accession>
<evidence type="ECO:0000256" key="3">
    <source>
        <dbReference type="SAM" id="MobiDB-lite"/>
    </source>
</evidence>
<dbReference type="Pfam" id="PF14559">
    <property type="entry name" value="TPR_19"/>
    <property type="match status" value="1"/>
</dbReference>
<protein>
    <submittedName>
        <fullName evidence="4">Sulfotransferase</fullName>
    </submittedName>
</protein>
<gene>
    <name evidence="4" type="ORF">R0135_12570</name>
</gene>
<feature type="repeat" description="TPR" evidence="2">
    <location>
        <begin position="88"/>
        <end position="121"/>
    </location>
</feature>
<dbReference type="InterPro" id="IPR027417">
    <property type="entry name" value="P-loop_NTPase"/>
</dbReference>
<evidence type="ECO:0000313" key="4">
    <source>
        <dbReference type="EMBL" id="WOJ92614.1"/>
    </source>
</evidence>
<reference evidence="4 5" key="1">
    <citation type="submission" date="2023-10" db="EMBL/GenBank/DDBJ databases">
        <title>Two novel species belonging to the OM43/NOR5 clade.</title>
        <authorList>
            <person name="Park M."/>
        </authorList>
    </citation>
    <scope>NUCLEOTIDE SEQUENCE [LARGE SCALE GENOMIC DNA]</scope>
    <source>
        <strain evidence="4 5">IMCC43200</strain>
    </source>
</reference>
<dbReference type="PROSITE" id="PS50005">
    <property type="entry name" value="TPR"/>
    <property type="match status" value="1"/>
</dbReference>
<dbReference type="Gene3D" id="1.25.40.10">
    <property type="entry name" value="Tetratricopeptide repeat domain"/>
    <property type="match status" value="2"/>
</dbReference>
<dbReference type="SUPFAM" id="SSF48452">
    <property type="entry name" value="TPR-like"/>
    <property type="match status" value="1"/>
</dbReference>
<dbReference type="SMART" id="SM00028">
    <property type="entry name" value="TPR"/>
    <property type="match status" value="5"/>
</dbReference>
<proteinExistence type="predicted"/>
<evidence type="ECO:0000256" key="1">
    <source>
        <dbReference type="ARBA" id="ARBA00022679"/>
    </source>
</evidence>
<keyword evidence="1" id="KW-0808">Transferase</keyword>
<organism evidence="4 5">
    <name type="scientific">Congregibacter variabilis</name>
    <dbReference type="NCBI Taxonomy" id="3081200"/>
    <lineage>
        <taxon>Bacteria</taxon>
        <taxon>Pseudomonadati</taxon>
        <taxon>Pseudomonadota</taxon>
        <taxon>Gammaproteobacteria</taxon>
        <taxon>Cellvibrionales</taxon>
        <taxon>Halieaceae</taxon>
        <taxon>Congregibacter</taxon>
    </lineage>
</organism>
<dbReference type="Gene3D" id="3.40.50.300">
    <property type="entry name" value="P-loop containing nucleotide triphosphate hydrolases"/>
    <property type="match status" value="1"/>
</dbReference>
<dbReference type="PANTHER" id="PTHR12788:SF10">
    <property type="entry name" value="PROTEIN-TYROSINE SULFOTRANSFERASE"/>
    <property type="match status" value="1"/>
</dbReference>
<feature type="region of interest" description="Disordered" evidence="3">
    <location>
        <begin position="1"/>
        <end position="22"/>
    </location>
</feature>
<keyword evidence="2" id="KW-0802">TPR repeat</keyword>
<keyword evidence="5" id="KW-1185">Reference proteome</keyword>
<name>A0ABZ0I1V6_9GAMM</name>
<dbReference type="InterPro" id="IPR011990">
    <property type="entry name" value="TPR-like_helical_dom_sf"/>
</dbReference>
<dbReference type="RefSeq" id="WP_407347213.1">
    <property type="nucleotide sequence ID" value="NZ_CP136864.1"/>
</dbReference>
<dbReference type="Proteomes" id="UP001626537">
    <property type="component" value="Chromosome"/>
</dbReference>